<dbReference type="PROSITE" id="PS50249">
    <property type="entry name" value="MPN"/>
    <property type="match status" value="1"/>
</dbReference>
<dbReference type="Proteomes" id="UP000695022">
    <property type="component" value="Unplaced"/>
</dbReference>
<name>A0ABM1ETT4_PRICU</name>
<comment type="cofactor">
    <cofactor evidence="1">
        <name>Zn(2+)</name>
        <dbReference type="ChEBI" id="CHEBI:29105"/>
    </cofactor>
</comment>
<keyword evidence="3" id="KW-0645">Protease</keyword>
<evidence type="ECO:0000256" key="7">
    <source>
        <dbReference type="ARBA" id="ARBA00022833"/>
    </source>
</evidence>
<dbReference type="Pfam" id="PF01398">
    <property type="entry name" value="JAB"/>
    <property type="match status" value="1"/>
</dbReference>
<feature type="region of interest" description="Disordered" evidence="9">
    <location>
        <begin position="139"/>
        <end position="158"/>
    </location>
</feature>
<dbReference type="SUPFAM" id="SSF140856">
    <property type="entry name" value="USP8 N-terminal domain-like"/>
    <property type="match status" value="1"/>
</dbReference>
<evidence type="ECO:0000256" key="1">
    <source>
        <dbReference type="ARBA" id="ARBA00001947"/>
    </source>
</evidence>
<dbReference type="CDD" id="cd08066">
    <property type="entry name" value="MPN_AMSH_like"/>
    <property type="match status" value="1"/>
</dbReference>
<evidence type="ECO:0000313" key="12">
    <source>
        <dbReference type="RefSeq" id="XP_014675605.1"/>
    </source>
</evidence>
<sequence length="589" mass="65562">MLPDIDVRDPSGRVRALSRHAGLVEVDHNIPPKRYCRSGLEMIRMADVYMEERNLPSAFVLYSKYVTLFVEKFPKHPDYNQVTAEEKEQVKKKLQEVFPKAEKLKQSLLKIYNKELEEWEEEQKHVTAEERRRQELLTKQQEERKAMEEEKRRQLEKNKRAEEEWEWQLLVEQEKQRQLQAREELADVAAAISLSEIQPQLPDAARTPSAPPSMPSRDSKPQFEPPPSYDVSILRDDASPQAGVDRSTKPAHLTSTAGDGRIWKNDMLRLGRNERVMLRWMCGVKPEDRVSSGILRERLKIEDLESTLRPSALVSDSSSASNVVPDFSSASTSASDSNLASVSVSDSGFSLAVAPPLSSGSRILTALVTGATCGLSSSRNRGVPAGATCWLSDWSERGAPVGATCWPSGWRDRGVPAGATCWPTDSWSDLGAPAGLWMGPRQTCGVLAGRLSRGRFLVTHLLVPQQRGTPDSCATENEEDIFACQDRHDLITLGWIHTHPTQTSFLSSVDLHTHCGYQLMLPEAVAVVCAPKYGETGVFSLTPDHGLSFIANCREQGFHPHPSEPPLFEESAHVTVDPTAEATIVDLRK</sequence>
<keyword evidence="5" id="KW-0833">Ubl conjugation pathway</keyword>
<evidence type="ECO:0000256" key="4">
    <source>
        <dbReference type="ARBA" id="ARBA00022723"/>
    </source>
</evidence>
<evidence type="ECO:0000313" key="11">
    <source>
        <dbReference type="Proteomes" id="UP000695022"/>
    </source>
</evidence>
<evidence type="ECO:0000256" key="6">
    <source>
        <dbReference type="ARBA" id="ARBA00022801"/>
    </source>
</evidence>
<dbReference type="Gene3D" id="1.20.58.80">
    <property type="entry name" value="Phosphotransferase system, lactose/cellobiose-type IIA subunit"/>
    <property type="match status" value="1"/>
</dbReference>
<dbReference type="PANTHER" id="PTHR12947">
    <property type="entry name" value="AMSH-LIKE PROTEASE"/>
    <property type="match status" value="1"/>
</dbReference>
<keyword evidence="6" id="KW-0378">Hydrolase</keyword>
<dbReference type="InterPro" id="IPR037518">
    <property type="entry name" value="MPN"/>
</dbReference>
<evidence type="ECO:0000256" key="8">
    <source>
        <dbReference type="ARBA" id="ARBA00023049"/>
    </source>
</evidence>
<feature type="region of interest" description="Disordered" evidence="9">
    <location>
        <begin position="197"/>
        <end position="234"/>
    </location>
</feature>
<keyword evidence="11" id="KW-1185">Reference proteome</keyword>
<keyword evidence="4" id="KW-0479">Metal-binding</keyword>
<evidence type="ECO:0000259" key="10">
    <source>
        <dbReference type="PROSITE" id="PS50249"/>
    </source>
</evidence>
<dbReference type="InterPro" id="IPR044098">
    <property type="entry name" value="STAMBP/STALP-like_MPN"/>
</dbReference>
<organism evidence="11 12">
    <name type="scientific">Priapulus caudatus</name>
    <name type="common">Priapulid worm</name>
    <dbReference type="NCBI Taxonomy" id="37621"/>
    <lineage>
        <taxon>Eukaryota</taxon>
        <taxon>Metazoa</taxon>
        <taxon>Ecdysozoa</taxon>
        <taxon>Scalidophora</taxon>
        <taxon>Priapulida</taxon>
        <taxon>Priapulimorpha</taxon>
        <taxon>Priapulimorphida</taxon>
        <taxon>Priapulidae</taxon>
        <taxon>Priapulus</taxon>
    </lineage>
</organism>
<dbReference type="SUPFAM" id="SSF102712">
    <property type="entry name" value="JAB1/MPN domain"/>
    <property type="match status" value="1"/>
</dbReference>
<dbReference type="SMART" id="SM00232">
    <property type="entry name" value="JAB_MPN"/>
    <property type="match status" value="1"/>
</dbReference>
<dbReference type="InterPro" id="IPR015063">
    <property type="entry name" value="USP8_dimer"/>
</dbReference>
<feature type="domain" description="MPN" evidence="10">
    <location>
        <begin position="419"/>
        <end position="548"/>
    </location>
</feature>
<feature type="region of interest" description="Disordered" evidence="9">
    <location>
        <begin position="311"/>
        <end position="334"/>
    </location>
</feature>
<evidence type="ECO:0000256" key="9">
    <source>
        <dbReference type="SAM" id="MobiDB-lite"/>
    </source>
</evidence>
<proteinExistence type="inferred from homology"/>
<evidence type="ECO:0000256" key="5">
    <source>
        <dbReference type="ARBA" id="ARBA00022786"/>
    </source>
</evidence>
<dbReference type="PANTHER" id="PTHR12947:SF13">
    <property type="entry name" value="FI19924P1"/>
    <property type="match status" value="1"/>
</dbReference>
<dbReference type="RefSeq" id="XP_014675605.1">
    <property type="nucleotide sequence ID" value="XM_014820119.1"/>
</dbReference>
<comment type="similarity">
    <text evidence="2">Belongs to the peptidase M67C family.</text>
</comment>
<protein>
    <submittedName>
        <fullName evidence="12">STAM-binding protein-like</fullName>
    </submittedName>
</protein>
<keyword evidence="8" id="KW-0482">Metalloprotease</keyword>
<keyword evidence="7" id="KW-0862">Zinc</keyword>
<evidence type="ECO:0000256" key="3">
    <source>
        <dbReference type="ARBA" id="ARBA00022670"/>
    </source>
</evidence>
<evidence type="ECO:0000256" key="2">
    <source>
        <dbReference type="ARBA" id="ARBA00010981"/>
    </source>
</evidence>
<reference evidence="12" key="1">
    <citation type="submission" date="2025-08" db="UniProtKB">
        <authorList>
            <consortium name="RefSeq"/>
        </authorList>
    </citation>
    <scope>IDENTIFICATION</scope>
</reference>
<dbReference type="Pfam" id="PF08969">
    <property type="entry name" value="USP8_dimer"/>
    <property type="match status" value="1"/>
</dbReference>
<dbReference type="InterPro" id="IPR000555">
    <property type="entry name" value="JAMM/MPN+_dom"/>
</dbReference>
<dbReference type="GeneID" id="106815630"/>
<accession>A0ABM1ETT4</accession>
<gene>
    <name evidence="12" type="primary">LOC106815630</name>
</gene>
<dbReference type="Gene3D" id="3.40.140.10">
    <property type="entry name" value="Cytidine Deaminase, domain 2"/>
    <property type="match status" value="1"/>
</dbReference>